<dbReference type="OrthoDB" id="201213at2759"/>
<evidence type="ECO:0000313" key="2">
    <source>
        <dbReference type="Proteomes" id="UP000708208"/>
    </source>
</evidence>
<keyword evidence="2" id="KW-1185">Reference proteome</keyword>
<dbReference type="InterPro" id="IPR002833">
    <property type="entry name" value="PTH2"/>
</dbReference>
<dbReference type="GO" id="GO:0004045">
    <property type="term" value="F:peptidyl-tRNA hydrolase activity"/>
    <property type="evidence" value="ECO:0007669"/>
    <property type="project" value="InterPro"/>
</dbReference>
<evidence type="ECO:0000313" key="1">
    <source>
        <dbReference type="EMBL" id="CAG7823332.1"/>
    </source>
</evidence>
<dbReference type="AlphaFoldDB" id="A0A8J2PC96"/>
<accession>A0A8J2PC96</accession>
<dbReference type="PANTHER" id="PTHR46194:SF1">
    <property type="entry name" value="PEPTIDYL-TRNA HYDROLASE PTRHD1-RELATED"/>
    <property type="match status" value="1"/>
</dbReference>
<gene>
    <name evidence="1" type="ORF">AFUS01_LOCUS33554</name>
</gene>
<protein>
    <recommendedName>
        <fullName evidence="3">Aminoacyl-tRNA hydrolase</fullName>
    </recommendedName>
</protein>
<name>A0A8J2PC96_9HEXA</name>
<organism evidence="1 2">
    <name type="scientific">Allacma fusca</name>
    <dbReference type="NCBI Taxonomy" id="39272"/>
    <lineage>
        <taxon>Eukaryota</taxon>
        <taxon>Metazoa</taxon>
        <taxon>Ecdysozoa</taxon>
        <taxon>Arthropoda</taxon>
        <taxon>Hexapoda</taxon>
        <taxon>Collembola</taxon>
        <taxon>Symphypleona</taxon>
        <taxon>Sminthuridae</taxon>
        <taxon>Allacma</taxon>
    </lineage>
</organism>
<dbReference type="EMBL" id="CAJVCH010529128">
    <property type="protein sequence ID" value="CAG7823332.1"/>
    <property type="molecule type" value="Genomic_DNA"/>
</dbReference>
<reference evidence="1" key="1">
    <citation type="submission" date="2021-06" db="EMBL/GenBank/DDBJ databases">
        <authorList>
            <person name="Hodson N. C."/>
            <person name="Mongue J. A."/>
            <person name="Jaron S. K."/>
        </authorList>
    </citation>
    <scope>NUCLEOTIDE SEQUENCE</scope>
</reference>
<dbReference type="PANTHER" id="PTHR46194">
    <property type="entry name" value="PEPTIDYL-TRNA HYDROLASE PTRHD1-RELATED"/>
    <property type="match status" value="1"/>
</dbReference>
<evidence type="ECO:0008006" key="3">
    <source>
        <dbReference type="Google" id="ProtNLM"/>
    </source>
</evidence>
<dbReference type="Pfam" id="PF01981">
    <property type="entry name" value="PTH2"/>
    <property type="match status" value="1"/>
</dbReference>
<dbReference type="InterPro" id="IPR042237">
    <property type="entry name" value="PTRHD1"/>
</dbReference>
<dbReference type="CDD" id="cd02429">
    <property type="entry name" value="PTH2_like"/>
    <property type="match status" value="1"/>
</dbReference>
<dbReference type="Proteomes" id="UP000708208">
    <property type="component" value="Unassembled WGS sequence"/>
</dbReference>
<proteinExistence type="predicted"/>
<sequence>MSFVQYVILRKDLQTTLGWPLGALIAQACHAATAVLHIYQEDENTRAYLAKLDSMHKVVLQIPDAESLNELASTLTTNNIDFKLWIEQPENIPTCIAIKPYPRDVVKPLVKQFKLYS</sequence>
<comment type="caution">
    <text evidence="1">The sequence shown here is derived from an EMBL/GenBank/DDBJ whole genome shotgun (WGS) entry which is preliminary data.</text>
</comment>